<dbReference type="PANTHER" id="PTHR37271">
    <property type="entry name" value="KARYOGAMY PROTEIN KAR9"/>
    <property type="match status" value="1"/>
</dbReference>
<dbReference type="EMBL" id="ML170169">
    <property type="protein sequence ID" value="TDL23636.1"/>
    <property type="molecule type" value="Genomic_DNA"/>
</dbReference>
<feature type="compositionally biased region" description="Low complexity" evidence="4">
    <location>
        <begin position="662"/>
        <end position="676"/>
    </location>
</feature>
<feature type="compositionally biased region" description="Low complexity" evidence="4">
    <location>
        <begin position="358"/>
        <end position="376"/>
    </location>
</feature>
<feature type="compositionally biased region" description="Polar residues" evidence="4">
    <location>
        <begin position="702"/>
        <end position="724"/>
    </location>
</feature>
<dbReference type="GO" id="GO:0043332">
    <property type="term" value="C:mating projection tip"/>
    <property type="evidence" value="ECO:0007669"/>
    <property type="project" value="TreeGrafter"/>
</dbReference>
<keyword evidence="3" id="KW-0206">Cytoskeleton</keyword>
<dbReference type="InterPro" id="IPR003108">
    <property type="entry name" value="GAR_dom"/>
</dbReference>
<feature type="compositionally biased region" description="Low complexity" evidence="4">
    <location>
        <begin position="623"/>
        <end position="644"/>
    </location>
</feature>
<keyword evidence="7" id="KW-1185">Reference proteome</keyword>
<evidence type="ECO:0000256" key="4">
    <source>
        <dbReference type="SAM" id="MobiDB-lite"/>
    </source>
</evidence>
<name>A0A4Y7Q8H4_9AGAM</name>
<dbReference type="PANTHER" id="PTHR37271:SF1">
    <property type="entry name" value="KARYOGAMY PROTEIN KAR9"/>
    <property type="match status" value="1"/>
</dbReference>
<feature type="compositionally biased region" description="Low complexity" evidence="4">
    <location>
        <begin position="725"/>
        <end position="742"/>
    </location>
</feature>
<evidence type="ECO:0000313" key="6">
    <source>
        <dbReference type="EMBL" id="TDL23636.1"/>
    </source>
</evidence>
<evidence type="ECO:0000256" key="1">
    <source>
        <dbReference type="ARBA" id="ARBA00004245"/>
    </source>
</evidence>
<dbReference type="Pfam" id="PF02187">
    <property type="entry name" value="GAS2"/>
    <property type="match status" value="1"/>
</dbReference>
<dbReference type="VEuPathDB" id="FungiDB:BD410DRAFT_768169"/>
<dbReference type="GO" id="GO:0030473">
    <property type="term" value="P:nuclear migration along microtubule"/>
    <property type="evidence" value="ECO:0007669"/>
    <property type="project" value="TreeGrafter"/>
</dbReference>
<dbReference type="AlphaFoldDB" id="A0A4Y7Q8H4"/>
<dbReference type="InterPro" id="IPR013889">
    <property type="entry name" value="Karyogamy_KAR9"/>
</dbReference>
<evidence type="ECO:0000256" key="3">
    <source>
        <dbReference type="ARBA" id="ARBA00023212"/>
    </source>
</evidence>
<dbReference type="SUPFAM" id="SSF143575">
    <property type="entry name" value="GAS2 domain-like"/>
    <property type="match status" value="1"/>
</dbReference>
<feature type="region of interest" description="Disordered" evidence="4">
    <location>
        <begin position="334"/>
        <end position="760"/>
    </location>
</feature>
<dbReference type="Proteomes" id="UP000294933">
    <property type="component" value="Unassembled WGS sequence"/>
</dbReference>
<dbReference type="GO" id="GO:0008017">
    <property type="term" value="F:microtubule binding"/>
    <property type="evidence" value="ECO:0007669"/>
    <property type="project" value="InterPro"/>
</dbReference>
<evidence type="ECO:0000259" key="5">
    <source>
        <dbReference type="PROSITE" id="PS51460"/>
    </source>
</evidence>
<organism evidence="6 7">
    <name type="scientific">Rickenella mellea</name>
    <dbReference type="NCBI Taxonomy" id="50990"/>
    <lineage>
        <taxon>Eukaryota</taxon>
        <taxon>Fungi</taxon>
        <taxon>Dikarya</taxon>
        <taxon>Basidiomycota</taxon>
        <taxon>Agaricomycotina</taxon>
        <taxon>Agaricomycetes</taxon>
        <taxon>Hymenochaetales</taxon>
        <taxon>Rickenellaceae</taxon>
        <taxon>Rickenella</taxon>
    </lineage>
</organism>
<reference evidence="6 7" key="1">
    <citation type="submission" date="2018-06" db="EMBL/GenBank/DDBJ databases">
        <title>A transcriptomic atlas of mushroom development highlights an independent origin of complex multicellularity.</title>
        <authorList>
            <consortium name="DOE Joint Genome Institute"/>
            <person name="Krizsan K."/>
            <person name="Almasi E."/>
            <person name="Merenyi Z."/>
            <person name="Sahu N."/>
            <person name="Viragh M."/>
            <person name="Koszo T."/>
            <person name="Mondo S."/>
            <person name="Kiss B."/>
            <person name="Balint B."/>
            <person name="Kues U."/>
            <person name="Barry K."/>
            <person name="Hegedus J.C."/>
            <person name="Henrissat B."/>
            <person name="Johnson J."/>
            <person name="Lipzen A."/>
            <person name="Ohm R."/>
            <person name="Nagy I."/>
            <person name="Pangilinan J."/>
            <person name="Yan J."/>
            <person name="Xiong Y."/>
            <person name="Grigoriev I.V."/>
            <person name="Hibbett D.S."/>
            <person name="Nagy L.G."/>
        </authorList>
    </citation>
    <scope>NUCLEOTIDE SEQUENCE [LARGE SCALE GENOMIC DNA]</scope>
    <source>
        <strain evidence="6 7">SZMC22713</strain>
    </source>
</reference>
<dbReference type="GO" id="GO:0005938">
    <property type="term" value="C:cell cortex"/>
    <property type="evidence" value="ECO:0007669"/>
    <property type="project" value="TreeGrafter"/>
</dbReference>
<sequence>MIALGIAPTLTDSQASLGRKSLSNKSLRSLSNGSASSSQSSLLADDDENDTITANRVLIKKDDSSDELRLLAVSTHITELSYSISDIQTRIFEIQELRHQSQGANDAAGSSSSVIDQALMNLDEKLEAVGRGMKAVNEAIEPLTAGADATPKQGSMEEADEHAALLRKHVALISDWEAVQDETEVLREELKEDKWLTVFRTVSEQADGMMSSLEKAVQRCQDFIWQVHRGGEREDMSKQSKRMSSTKQLVNYETYCTLLESFEAKKKHYMPATTKVLSIIDKGVQDRVTKNGECLRRHAESTQRWRTLRDRISRTEAEMEVVRNILINKDIEPSEAESVTSRTSKSSSATKHRNGSLATPPASEPARSRAPSQSSTLSRSMSPFRKLARKFASGSKTPGRATPTAVLSRTTSREPSTEPAPVLRHRSSFFPFRNSATETPAKHKYSQSLTPDSSPSSRRTDDTPSTTVKVKPPRWNSSTKVGSDEANTTVKPAQARRPSATHIYSHSEIIPPVPPLPPRSVSRTSYASSRPWSPVTSSASTQHSTFSPQYPSRPPSPGFGTPSRARPKTPSRVPKPVYWRGISSGSSDASGEELSSETSTSLMQRFTNADIKVSPPSPMRAQTPGGTRIPGPRPPSRSMIPIPTFHLSSASRPNTAMSQYDRPGSSMSFRSSAARAQTPEHALRARVSQLPYHQDIPRTPLRASNTPRPRPSLQQKLPPSSFRDSTGSSTPGSSYSRPSSRSGAYTPGLDAFPTPTYGPVNKKDPLDVEIATIVNSTSHGLLVERVDPPLRTPPREGEELKAQYAFTNQIARKVVICRLMTTTRTGTKGQGPTTTKKVMCRVGGGWQDLQMYMLNRQVGM</sequence>
<keyword evidence="2" id="KW-0963">Cytoplasm</keyword>
<feature type="region of interest" description="Disordered" evidence="4">
    <location>
        <begin position="26"/>
        <end position="47"/>
    </location>
</feature>
<feature type="compositionally biased region" description="Low complexity" evidence="4">
    <location>
        <begin position="26"/>
        <end position="43"/>
    </location>
</feature>
<dbReference type="STRING" id="50990.A0A4Y7Q8H4"/>
<proteinExistence type="predicted"/>
<comment type="subcellular location">
    <subcellularLocation>
        <location evidence="1">Cytoplasm</location>
        <location evidence="1">Cytoskeleton</location>
    </subcellularLocation>
</comment>
<feature type="compositionally biased region" description="Polar residues" evidence="4">
    <location>
        <begin position="524"/>
        <end position="550"/>
    </location>
</feature>
<dbReference type="Pfam" id="PF08580">
    <property type="entry name" value="KAR9"/>
    <property type="match status" value="1"/>
</dbReference>
<gene>
    <name evidence="6" type="ORF">BD410DRAFT_768169</name>
</gene>
<feature type="domain" description="GAR" evidence="5">
    <location>
        <begin position="761"/>
        <end position="860"/>
    </location>
</feature>
<protein>
    <recommendedName>
        <fullName evidence="5">GAR domain-containing protein</fullName>
    </recommendedName>
</protein>
<feature type="compositionally biased region" description="Low complexity" evidence="4">
    <location>
        <begin position="450"/>
        <end position="467"/>
    </location>
</feature>
<feature type="compositionally biased region" description="Polar residues" evidence="4">
    <location>
        <begin position="646"/>
        <end position="658"/>
    </location>
</feature>
<dbReference type="PROSITE" id="PS51460">
    <property type="entry name" value="GAR"/>
    <property type="match status" value="1"/>
</dbReference>
<dbReference type="GO" id="GO:0005816">
    <property type="term" value="C:spindle pole body"/>
    <property type="evidence" value="ECO:0007669"/>
    <property type="project" value="TreeGrafter"/>
</dbReference>
<dbReference type="GO" id="GO:0051293">
    <property type="term" value="P:establishment of spindle localization"/>
    <property type="evidence" value="ECO:0007669"/>
    <property type="project" value="TreeGrafter"/>
</dbReference>
<dbReference type="InterPro" id="IPR036534">
    <property type="entry name" value="GAR_dom_sf"/>
</dbReference>
<evidence type="ECO:0000313" key="7">
    <source>
        <dbReference type="Proteomes" id="UP000294933"/>
    </source>
</evidence>
<evidence type="ECO:0000256" key="2">
    <source>
        <dbReference type="ARBA" id="ARBA00022490"/>
    </source>
</evidence>
<dbReference type="OrthoDB" id="5559380at2759"/>
<feature type="compositionally biased region" description="Polar residues" evidence="4">
    <location>
        <begin position="475"/>
        <end position="491"/>
    </location>
</feature>
<feature type="compositionally biased region" description="Low complexity" evidence="4">
    <location>
        <begin position="338"/>
        <end position="349"/>
    </location>
</feature>
<accession>A0A4Y7Q8H4</accession>